<dbReference type="InterPro" id="IPR035068">
    <property type="entry name" value="TldD/PmbA_N"/>
</dbReference>
<dbReference type="GO" id="GO:0006508">
    <property type="term" value="P:proteolysis"/>
    <property type="evidence" value="ECO:0007669"/>
    <property type="project" value="UniProtKB-KW"/>
</dbReference>
<dbReference type="SUPFAM" id="SSF111283">
    <property type="entry name" value="Putative modulator of DNA gyrase, PmbA/TldD"/>
    <property type="match status" value="1"/>
</dbReference>
<dbReference type="EMBL" id="JAPHEG010000008">
    <property type="protein sequence ID" value="MDF2954243.1"/>
    <property type="molecule type" value="Genomic_DNA"/>
</dbReference>
<organism evidence="3 4">
    <name type="scientific">Candidatus Thermodesulfobacterium syntrophicum</name>
    <dbReference type="NCBI Taxonomy" id="3060442"/>
    <lineage>
        <taxon>Bacteria</taxon>
        <taxon>Pseudomonadati</taxon>
        <taxon>Thermodesulfobacteriota</taxon>
        <taxon>Thermodesulfobacteria</taxon>
        <taxon>Thermodesulfobacteriales</taxon>
        <taxon>Thermodesulfobacteriaceae</taxon>
        <taxon>Thermodesulfobacterium</taxon>
    </lineage>
</organism>
<reference evidence="3" key="1">
    <citation type="submission" date="2022-11" db="EMBL/GenBank/DDBJ databases">
        <title>Candidatus Alkanophaga archaea from heated hydrothermal vent sediment oxidize petroleum alkanes.</title>
        <authorList>
            <person name="Zehnle H."/>
            <person name="Laso-Perez R."/>
            <person name="Lipp J."/>
            <person name="Teske A."/>
            <person name="Wegener G."/>
        </authorList>
    </citation>
    <scope>NUCLEOTIDE SEQUENCE</scope>
    <source>
        <strain evidence="3">MCA70</strain>
    </source>
</reference>
<accession>A0AAE3P5X1</accession>
<dbReference type="GO" id="GO:0008237">
    <property type="term" value="F:metallopeptidase activity"/>
    <property type="evidence" value="ECO:0007669"/>
    <property type="project" value="InterPro"/>
</dbReference>
<sequence>MKLLEALKDLSQKEFVEFWIEIEEGVEVEKRDRREFLEEKYFDESVSVRYINKDGKAGLSYVTSLDLSELKKAVLKAKILSNCGVPSFFPGIQEKYPEISFNSDLEINLKKIEESLNELEEKAFSFDSAISRVEKIKLSVGKVRYILIRDNQKLSFEKPFCVFLISVVAKNKDKEASSYEWYEGVDFNYREIARRVELACKKALALSKTRKGKNLKVSVLFPSFVAVELLDLLEFSFFGDEVLKGRSYLKDKLGEKAFSEKITIFDDGINPFLPESRPFDDEGSAQNKKVLVEKGVVKNFLFDNYWKKEAEKKGFRDLTTGNSRRPDFSSFPKISSTNFYIEKGGLEKEELIKLENEIFEVLEILGAHTANPISGDFSLGVSGIYYKNGEPVDYFCEMALSGNLFELFKNIVEIGSDLTFYGSTGSPSLLIEKMDLGG</sequence>
<dbReference type="Gene3D" id="3.30.2290.10">
    <property type="entry name" value="PmbA/TldD superfamily"/>
    <property type="match status" value="1"/>
</dbReference>
<evidence type="ECO:0000259" key="2">
    <source>
        <dbReference type="Pfam" id="PF19289"/>
    </source>
</evidence>
<evidence type="ECO:0000313" key="4">
    <source>
        <dbReference type="Proteomes" id="UP001144110"/>
    </source>
</evidence>
<dbReference type="Proteomes" id="UP001144110">
    <property type="component" value="Unassembled WGS sequence"/>
</dbReference>
<dbReference type="PANTHER" id="PTHR43421:SF1">
    <property type="entry name" value="METALLOPROTEASE PMBA"/>
    <property type="match status" value="1"/>
</dbReference>
<name>A0AAE3P5X1_9BACT</name>
<feature type="coiled-coil region" evidence="1">
    <location>
        <begin position="102"/>
        <end position="129"/>
    </location>
</feature>
<keyword evidence="3" id="KW-0378">Hydrolase</keyword>
<keyword evidence="1" id="KW-0175">Coiled coil</keyword>
<gene>
    <name evidence="3" type="ORF">OD816_001488</name>
</gene>
<feature type="domain" description="Metalloprotease TldD/E C-terminal" evidence="2">
    <location>
        <begin position="216"/>
        <end position="438"/>
    </location>
</feature>
<protein>
    <submittedName>
        <fullName evidence="3">Zn-dependent protease PmbA/TldA</fullName>
    </submittedName>
</protein>
<dbReference type="InterPro" id="IPR036059">
    <property type="entry name" value="TldD/PmbA_sf"/>
</dbReference>
<keyword evidence="3" id="KW-0645">Protease</keyword>
<dbReference type="GO" id="GO:0005829">
    <property type="term" value="C:cytosol"/>
    <property type="evidence" value="ECO:0007669"/>
    <property type="project" value="TreeGrafter"/>
</dbReference>
<dbReference type="InterPro" id="IPR047657">
    <property type="entry name" value="PmbA"/>
</dbReference>
<dbReference type="InterPro" id="IPR045569">
    <property type="entry name" value="Metalloprtase-TldD/E_C"/>
</dbReference>
<dbReference type="Pfam" id="PF19289">
    <property type="entry name" value="PmbA_TldD_3rd"/>
    <property type="match status" value="1"/>
</dbReference>
<evidence type="ECO:0000313" key="3">
    <source>
        <dbReference type="EMBL" id="MDF2954243.1"/>
    </source>
</evidence>
<evidence type="ECO:0000256" key="1">
    <source>
        <dbReference type="SAM" id="Coils"/>
    </source>
</evidence>
<dbReference type="AlphaFoldDB" id="A0AAE3P5X1"/>
<proteinExistence type="predicted"/>
<comment type="caution">
    <text evidence="3">The sequence shown here is derived from an EMBL/GenBank/DDBJ whole genome shotgun (WGS) entry which is preliminary data.</text>
</comment>
<dbReference type="PANTHER" id="PTHR43421">
    <property type="entry name" value="METALLOPROTEASE PMBA"/>
    <property type="match status" value="1"/>
</dbReference>